<keyword evidence="4" id="KW-1185">Reference proteome</keyword>
<comment type="caution">
    <text evidence="3">The sequence shown here is derived from an EMBL/GenBank/DDBJ whole genome shotgun (WGS) entry which is preliminary data.</text>
</comment>
<feature type="compositionally biased region" description="Pro residues" evidence="1">
    <location>
        <begin position="103"/>
        <end position="112"/>
    </location>
</feature>
<accession>A0ABS0HLH7</accession>
<evidence type="ECO:0000256" key="2">
    <source>
        <dbReference type="SAM" id="SignalP"/>
    </source>
</evidence>
<feature type="chain" id="PRO_5047367193" description="DUF2946 domain-containing protein" evidence="2">
    <location>
        <begin position="26"/>
        <end position="112"/>
    </location>
</feature>
<proteinExistence type="predicted"/>
<sequence length="112" mass="11806">MRELLIRIAIIFSVFMAGMHFPAEAAQPRIQGDVEAYTCIEDGTADAAGQHSSKPDDQAGEAAHHHHGPMAMDLHLKAAASDLAPTPSLHFPASPAALTSRNPVPPLDPPLA</sequence>
<evidence type="ECO:0000313" key="3">
    <source>
        <dbReference type="EMBL" id="MBF9153094.1"/>
    </source>
</evidence>
<keyword evidence="2" id="KW-0732">Signal</keyword>
<gene>
    <name evidence="3" type="ORF">I2488_18995</name>
</gene>
<reference evidence="3 4" key="1">
    <citation type="submission" date="2020-11" db="EMBL/GenBank/DDBJ databases">
        <title>The genome sequence of Novosphingobium sp. 1Y9A.</title>
        <authorList>
            <person name="Liu Y."/>
        </authorList>
    </citation>
    <scope>NUCLEOTIDE SEQUENCE [LARGE SCALE GENOMIC DNA]</scope>
    <source>
        <strain evidence="3 4">1Y9A</strain>
    </source>
</reference>
<dbReference type="RefSeq" id="WP_196277363.1">
    <property type="nucleotide sequence ID" value="NZ_JADQDC010000021.1"/>
</dbReference>
<dbReference type="Proteomes" id="UP000600799">
    <property type="component" value="Unassembled WGS sequence"/>
</dbReference>
<evidence type="ECO:0000256" key="1">
    <source>
        <dbReference type="SAM" id="MobiDB-lite"/>
    </source>
</evidence>
<feature type="signal peptide" evidence="2">
    <location>
        <begin position="1"/>
        <end position="25"/>
    </location>
</feature>
<feature type="region of interest" description="Disordered" evidence="1">
    <location>
        <begin position="43"/>
        <end position="112"/>
    </location>
</feature>
<name>A0ABS0HLH7_9SPHN</name>
<evidence type="ECO:0000313" key="4">
    <source>
        <dbReference type="Proteomes" id="UP000600799"/>
    </source>
</evidence>
<evidence type="ECO:0008006" key="5">
    <source>
        <dbReference type="Google" id="ProtNLM"/>
    </source>
</evidence>
<protein>
    <recommendedName>
        <fullName evidence="5">DUF2946 domain-containing protein</fullName>
    </recommendedName>
</protein>
<organism evidence="3 4">
    <name type="scientific">Novosphingobium jiangmenense</name>
    <dbReference type="NCBI Taxonomy" id="2791981"/>
    <lineage>
        <taxon>Bacteria</taxon>
        <taxon>Pseudomonadati</taxon>
        <taxon>Pseudomonadota</taxon>
        <taxon>Alphaproteobacteria</taxon>
        <taxon>Sphingomonadales</taxon>
        <taxon>Sphingomonadaceae</taxon>
        <taxon>Novosphingobium</taxon>
    </lineage>
</organism>
<dbReference type="EMBL" id="JADQDC010000021">
    <property type="protein sequence ID" value="MBF9153094.1"/>
    <property type="molecule type" value="Genomic_DNA"/>
</dbReference>